<dbReference type="AlphaFoldDB" id="A0A1G9ZF74"/>
<evidence type="ECO:0000256" key="5">
    <source>
        <dbReference type="ARBA" id="ARBA00022989"/>
    </source>
</evidence>
<feature type="transmembrane region" description="Helical" evidence="7">
    <location>
        <begin position="223"/>
        <end position="243"/>
    </location>
</feature>
<evidence type="ECO:0000313" key="10">
    <source>
        <dbReference type="Proteomes" id="UP000198778"/>
    </source>
</evidence>
<organism evidence="9 10">
    <name type="scientific">Alkalicoccus daliensis</name>
    <dbReference type="NCBI Taxonomy" id="745820"/>
    <lineage>
        <taxon>Bacteria</taxon>
        <taxon>Bacillati</taxon>
        <taxon>Bacillota</taxon>
        <taxon>Bacilli</taxon>
        <taxon>Bacillales</taxon>
        <taxon>Bacillaceae</taxon>
        <taxon>Alkalicoccus</taxon>
    </lineage>
</organism>
<comment type="subcellular location">
    <subcellularLocation>
        <location evidence="1">Cell membrane</location>
        <topology evidence="1">Multi-pass membrane protein</topology>
    </subcellularLocation>
</comment>
<evidence type="ECO:0000256" key="2">
    <source>
        <dbReference type="ARBA" id="ARBA00007362"/>
    </source>
</evidence>
<evidence type="ECO:0000256" key="6">
    <source>
        <dbReference type="ARBA" id="ARBA00023136"/>
    </source>
</evidence>
<feature type="transmembrane region" description="Helical" evidence="7">
    <location>
        <begin position="38"/>
        <end position="60"/>
    </location>
</feature>
<dbReference type="GO" id="GO:0005886">
    <property type="term" value="C:plasma membrane"/>
    <property type="evidence" value="ECO:0007669"/>
    <property type="project" value="UniProtKB-SubCell"/>
</dbReference>
<dbReference type="Pfam" id="PF00892">
    <property type="entry name" value="EamA"/>
    <property type="match status" value="2"/>
</dbReference>
<keyword evidence="5 7" id="KW-1133">Transmembrane helix</keyword>
<dbReference type="EMBL" id="FNIL01000001">
    <property type="protein sequence ID" value="SDN19641.1"/>
    <property type="molecule type" value="Genomic_DNA"/>
</dbReference>
<comment type="similarity">
    <text evidence="2">Belongs to the EamA transporter family.</text>
</comment>
<feature type="transmembrane region" description="Helical" evidence="7">
    <location>
        <begin position="279"/>
        <end position="297"/>
    </location>
</feature>
<dbReference type="InterPro" id="IPR050638">
    <property type="entry name" value="AA-Vitamin_Transporters"/>
</dbReference>
<evidence type="ECO:0000256" key="7">
    <source>
        <dbReference type="SAM" id="Phobius"/>
    </source>
</evidence>
<evidence type="ECO:0000313" key="9">
    <source>
        <dbReference type="EMBL" id="SDN19641.1"/>
    </source>
</evidence>
<dbReference type="PANTHER" id="PTHR32322">
    <property type="entry name" value="INNER MEMBRANE TRANSPORTER"/>
    <property type="match status" value="1"/>
</dbReference>
<dbReference type="InterPro" id="IPR037185">
    <property type="entry name" value="EmrE-like"/>
</dbReference>
<dbReference type="RefSeq" id="WP_090839462.1">
    <property type="nucleotide sequence ID" value="NZ_FNIL01000001.1"/>
</dbReference>
<protein>
    <submittedName>
        <fullName evidence="9">Permease of the drug/metabolite transporter (DMT) superfamily</fullName>
    </submittedName>
</protein>
<keyword evidence="3" id="KW-1003">Cell membrane</keyword>
<dbReference type="PANTHER" id="PTHR32322:SF18">
    <property type="entry name" value="S-ADENOSYLMETHIONINE_S-ADENOSYLHOMOCYSTEINE TRANSPORTER"/>
    <property type="match status" value="1"/>
</dbReference>
<feature type="transmembrane region" description="Helical" evidence="7">
    <location>
        <begin position="104"/>
        <end position="124"/>
    </location>
</feature>
<dbReference type="OrthoDB" id="9810818at2"/>
<proteinExistence type="inferred from homology"/>
<feature type="transmembrane region" description="Helical" evidence="7">
    <location>
        <begin position="12"/>
        <end position="32"/>
    </location>
</feature>
<gene>
    <name evidence="9" type="ORF">SAMN04488053_10169</name>
</gene>
<feature type="transmembrane region" description="Helical" evidence="7">
    <location>
        <begin position="164"/>
        <end position="182"/>
    </location>
</feature>
<dbReference type="SUPFAM" id="SSF103481">
    <property type="entry name" value="Multidrug resistance efflux transporter EmrE"/>
    <property type="match status" value="2"/>
</dbReference>
<evidence type="ECO:0000259" key="8">
    <source>
        <dbReference type="Pfam" id="PF00892"/>
    </source>
</evidence>
<feature type="transmembrane region" description="Helical" evidence="7">
    <location>
        <begin position="255"/>
        <end position="273"/>
    </location>
</feature>
<accession>A0A1G9ZF74</accession>
<sequence>MTDNKKRIFGFLLVLSGAGFWGIGGTVSQYLFQEEGITVGWLVSVRLLLAGMLMIILASFLRGKLPVFAIWKDKNARIQVITFGILGMLGVQYTYMASINYGNAAVATLLQYLAPVFVLAYLTVRKLTKLNARNISAVIMALSGTFLLLTDGSLYTLAVSGRSIFWGILSGVALAFYTLYAGPLLKQWGSLYVIGWAMLIGGTAIGAFHLPQPFDISGWSMTTLLYLGFVIIFGTMLGFWFFLESLKYLDVQETSLLGSMEPLAAIVTAVLWLQIPFGWYQMFGTAIILVMVIYLSIAKEAVPPAKKAAA</sequence>
<evidence type="ECO:0000256" key="1">
    <source>
        <dbReference type="ARBA" id="ARBA00004651"/>
    </source>
</evidence>
<dbReference type="Proteomes" id="UP000198778">
    <property type="component" value="Unassembled WGS sequence"/>
</dbReference>
<keyword evidence="4 7" id="KW-0812">Transmembrane</keyword>
<feature type="transmembrane region" description="Helical" evidence="7">
    <location>
        <begin position="136"/>
        <end position="158"/>
    </location>
</feature>
<evidence type="ECO:0000256" key="4">
    <source>
        <dbReference type="ARBA" id="ARBA00022692"/>
    </source>
</evidence>
<keyword evidence="10" id="KW-1185">Reference proteome</keyword>
<evidence type="ECO:0000256" key="3">
    <source>
        <dbReference type="ARBA" id="ARBA00022475"/>
    </source>
</evidence>
<feature type="domain" description="EamA" evidence="8">
    <location>
        <begin position="163"/>
        <end position="295"/>
    </location>
</feature>
<feature type="transmembrane region" description="Helical" evidence="7">
    <location>
        <begin position="80"/>
        <end position="98"/>
    </location>
</feature>
<keyword evidence="6 7" id="KW-0472">Membrane</keyword>
<name>A0A1G9ZF74_9BACI</name>
<feature type="domain" description="EamA" evidence="8">
    <location>
        <begin position="9"/>
        <end position="149"/>
    </location>
</feature>
<reference evidence="10" key="1">
    <citation type="submission" date="2016-10" db="EMBL/GenBank/DDBJ databases">
        <authorList>
            <person name="Varghese N."/>
            <person name="Submissions S."/>
        </authorList>
    </citation>
    <scope>NUCLEOTIDE SEQUENCE [LARGE SCALE GENOMIC DNA]</scope>
    <source>
        <strain evidence="10">CGMCC 1.10369</strain>
    </source>
</reference>
<dbReference type="InterPro" id="IPR000620">
    <property type="entry name" value="EamA_dom"/>
</dbReference>
<feature type="transmembrane region" description="Helical" evidence="7">
    <location>
        <begin position="189"/>
        <end position="211"/>
    </location>
</feature>